<dbReference type="InterPro" id="IPR050126">
    <property type="entry name" value="Ap4A_hydrolase"/>
</dbReference>
<reference evidence="3" key="1">
    <citation type="submission" date="2020-10" db="EMBL/GenBank/DDBJ databases">
        <authorList>
            <person name="Gilroy R."/>
        </authorList>
    </citation>
    <scope>NUCLEOTIDE SEQUENCE</scope>
    <source>
        <strain evidence="3">ChiSxjej2B14-6234</strain>
    </source>
</reference>
<dbReference type="Gene3D" id="3.60.21.10">
    <property type="match status" value="1"/>
</dbReference>
<gene>
    <name evidence="3" type="ORF">IAB73_03370</name>
</gene>
<organism evidence="3 4">
    <name type="scientific">Candidatus Onthenecus intestinigallinarum</name>
    <dbReference type="NCBI Taxonomy" id="2840875"/>
    <lineage>
        <taxon>Bacteria</taxon>
        <taxon>Bacillati</taxon>
        <taxon>Bacillota</taxon>
        <taxon>Clostridia</taxon>
        <taxon>Eubacteriales</taxon>
        <taxon>Candidatus Onthenecus</taxon>
    </lineage>
</organism>
<dbReference type="Proteomes" id="UP000886887">
    <property type="component" value="Unassembled WGS sequence"/>
</dbReference>
<name>A0A9D0ZB01_9FIRM</name>
<protein>
    <submittedName>
        <fullName evidence="3">Metallophosphoesterase family protein</fullName>
    </submittedName>
</protein>
<dbReference type="SUPFAM" id="SSF56300">
    <property type="entry name" value="Metallo-dependent phosphatases"/>
    <property type="match status" value="1"/>
</dbReference>
<dbReference type="GO" id="GO:0005737">
    <property type="term" value="C:cytoplasm"/>
    <property type="evidence" value="ECO:0007669"/>
    <property type="project" value="TreeGrafter"/>
</dbReference>
<sequence>MKIGIFADVHNNAVALEAALRALEDEGCEVLACAGDIIGIGPWPEETVQRLMRIPNLIAVRGNHERYLLEGMPATYPNDEGMDEAEMAYHRWEHSRLSAASVAFLRALPDRADLEAHDRRIAVMHYGMDCDRRLGPFTPQPDEDDLCRLFPDAQDAVLYGHDHARSIRRSGKTWFVNCGALGCPGAQRNIARAAVLDIAPDGRMDVRSIDTPYDVARVLDEIARLDYPAASDIRRFFFGVG</sequence>
<reference evidence="3" key="2">
    <citation type="journal article" date="2021" name="PeerJ">
        <title>Extensive microbial diversity within the chicken gut microbiome revealed by metagenomics and culture.</title>
        <authorList>
            <person name="Gilroy R."/>
            <person name="Ravi A."/>
            <person name="Getino M."/>
            <person name="Pursley I."/>
            <person name="Horton D.L."/>
            <person name="Alikhan N.F."/>
            <person name="Baker D."/>
            <person name="Gharbi K."/>
            <person name="Hall N."/>
            <person name="Watson M."/>
            <person name="Adriaenssens E.M."/>
            <person name="Foster-Nyarko E."/>
            <person name="Jarju S."/>
            <person name="Secka A."/>
            <person name="Antonio M."/>
            <person name="Oren A."/>
            <person name="Chaudhuri R.R."/>
            <person name="La Ragione R."/>
            <person name="Hildebrand F."/>
            <person name="Pallen M.J."/>
        </authorList>
    </citation>
    <scope>NUCLEOTIDE SEQUENCE</scope>
    <source>
        <strain evidence="3">ChiSxjej2B14-6234</strain>
    </source>
</reference>
<dbReference type="PANTHER" id="PTHR42850:SF2">
    <property type="entry name" value="BLL5683 PROTEIN"/>
    <property type="match status" value="1"/>
</dbReference>
<dbReference type="AlphaFoldDB" id="A0A9D0ZB01"/>
<evidence type="ECO:0000313" key="3">
    <source>
        <dbReference type="EMBL" id="HIQ71235.1"/>
    </source>
</evidence>
<dbReference type="PANTHER" id="PTHR42850">
    <property type="entry name" value="METALLOPHOSPHOESTERASE"/>
    <property type="match status" value="1"/>
</dbReference>
<dbReference type="InterPro" id="IPR011152">
    <property type="entry name" value="Pesterase_MJ0912"/>
</dbReference>
<dbReference type="InterPro" id="IPR024654">
    <property type="entry name" value="Calcineurin-like_PHP_lpxH"/>
</dbReference>
<dbReference type="InterPro" id="IPR029052">
    <property type="entry name" value="Metallo-depent_PP-like"/>
</dbReference>
<accession>A0A9D0ZB01</accession>
<dbReference type="GO" id="GO:0016791">
    <property type="term" value="F:phosphatase activity"/>
    <property type="evidence" value="ECO:0007669"/>
    <property type="project" value="TreeGrafter"/>
</dbReference>
<comment type="caution">
    <text evidence="3">The sequence shown here is derived from an EMBL/GenBank/DDBJ whole genome shotgun (WGS) entry which is preliminary data.</text>
</comment>
<evidence type="ECO:0000259" key="2">
    <source>
        <dbReference type="PROSITE" id="PS00125"/>
    </source>
</evidence>
<feature type="domain" description="Serine/threonine specific protein phosphatases" evidence="2">
    <location>
        <begin position="60"/>
        <end position="65"/>
    </location>
</feature>
<dbReference type="InterPro" id="IPR006186">
    <property type="entry name" value="Ser/Thr-sp_prot-phosphatase"/>
</dbReference>
<dbReference type="PIRSF" id="PIRSF000883">
    <property type="entry name" value="Pesterase_MJ0912"/>
    <property type="match status" value="1"/>
</dbReference>
<proteinExistence type="inferred from homology"/>
<dbReference type="EMBL" id="DVFJ01000009">
    <property type="protein sequence ID" value="HIQ71235.1"/>
    <property type="molecule type" value="Genomic_DNA"/>
</dbReference>
<dbReference type="PROSITE" id="PS00125">
    <property type="entry name" value="SER_THR_PHOSPHATASE"/>
    <property type="match status" value="1"/>
</dbReference>
<comment type="similarity">
    <text evidence="1">Belongs to the metallophosphoesterase superfamily. YfcE family.</text>
</comment>
<evidence type="ECO:0000313" key="4">
    <source>
        <dbReference type="Proteomes" id="UP000886887"/>
    </source>
</evidence>
<dbReference type="Pfam" id="PF12850">
    <property type="entry name" value="Metallophos_2"/>
    <property type="match status" value="1"/>
</dbReference>
<evidence type="ECO:0000256" key="1">
    <source>
        <dbReference type="ARBA" id="ARBA00008950"/>
    </source>
</evidence>